<organism evidence="2 3">
    <name type="scientific">Streptomyces subrutilus</name>
    <dbReference type="NCBI Taxonomy" id="36818"/>
    <lineage>
        <taxon>Bacteria</taxon>
        <taxon>Bacillati</taxon>
        <taxon>Actinomycetota</taxon>
        <taxon>Actinomycetes</taxon>
        <taxon>Kitasatosporales</taxon>
        <taxon>Streptomycetaceae</taxon>
        <taxon>Streptomyces</taxon>
    </lineage>
</organism>
<dbReference type="AlphaFoldDB" id="A0A1E5PPX4"/>
<keyword evidence="3" id="KW-1185">Reference proteome</keyword>
<dbReference type="EMBL" id="MEHK01000001">
    <property type="protein sequence ID" value="OEJ31607.1"/>
    <property type="molecule type" value="Genomic_DNA"/>
</dbReference>
<feature type="region of interest" description="Disordered" evidence="1">
    <location>
        <begin position="24"/>
        <end position="44"/>
    </location>
</feature>
<proteinExistence type="predicted"/>
<protein>
    <submittedName>
        <fullName evidence="2">Uncharacterized protein</fullName>
    </submittedName>
</protein>
<feature type="compositionally biased region" description="Polar residues" evidence="1">
    <location>
        <begin position="24"/>
        <end position="40"/>
    </location>
</feature>
<name>A0A1E5PPX4_9ACTN</name>
<evidence type="ECO:0000313" key="2">
    <source>
        <dbReference type="EMBL" id="OEJ31607.1"/>
    </source>
</evidence>
<dbReference type="STRING" id="36818.BGK67_09880"/>
<accession>A0A1E5PPX4</accession>
<dbReference type="Proteomes" id="UP000095705">
    <property type="component" value="Unassembled WGS sequence"/>
</dbReference>
<sequence length="73" mass="8120">MGGRYPARPPHEHLTGLEKYLSFSFTNPKPNNEPSFSFTGPNPADLDEQLQAIADMAHEILRLVAEVRGQISN</sequence>
<evidence type="ECO:0000313" key="3">
    <source>
        <dbReference type="Proteomes" id="UP000095705"/>
    </source>
</evidence>
<evidence type="ECO:0000256" key="1">
    <source>
        <dbReference type="SAM" id="MobiDB-lite"/>
    </source>
</evidence>
<reference evidence="2 3" key="1">
    <citation type="submission" date="2016-08" db="EMBL/GenBank/DDBJ databases">
        <title>The complete genome of Streptomyces subrutilus 10-1-1.</title>
        <authorList>
            <person name="Chen X."/>
        </authorList>
    </citation>
    <scope>NUCLEOTIDE SEQUENCE [LARGE SCALE GENOMIC DNA]</scope>
    <source>
        <strain evidence="2 3">10-1-1</strain>
    </source>
</reference>
<gene>
    <name evidence="2" type="ORF">BGK67_09880</name>
</gene>
<comment type="caution">
    <text evidence="2">The sequence shown here is derived from an EMBL/GenBank/DDBJ whole genome shotgun (WGS) entry which is preliminary data.</text>
</comment>